<feature type="domain" description="PDZ" evidence="1">
    <location>
        <begin position="73"/>
        <end position="141"/>
    </location>
</feature>
<dbReference type="Proteomes" id="UP000681967">
    <property type="component" value="Unassembled WGS sequence"/>
</dbReference>
<dbReference type="Proteomes" id="UP000681720">
    <property type="component" value="Unassembled WGS sequence"/>
</dbReference>
<evidence type="ECO:0000313" key="3">
    <source>
        <dbReference type="EMBL" id="CAF3816954.1"/>
    </source>
</evidence>
<dbReference type="EMBL" id="CAJOBJ010000359">
    <property type="protein sequence ID" value="CAF3816954.1"/>
    <property type="molecule type" value="Genomic_DNA"/>
</dbReference>
<evidence type="ECO:0000313" key="5">
    <source>
        <dbReference type="Proteomes" id="UP000681720"/>
    </source>
</evidence>
<reference evidence="3" key="1">
    <citation type="submission" date="2021-02" db="EMBL/GenBank/DDBJ databases">
        <authorList>
            <person name="Nowell W R."/>
        </authorList>
    </citation>
    <scope>NUCLEOTIDE SEQUENCE</scope>
</reference>
<dbReference type="InterPro" id="IPR036034">
    <property type="entry name" value="PDZ_sf"/>
</dbReference>
<dbReference type="EMBL" id="CAJOBI010323509">
    <property type="protein sequence ID" value="CAF5188507.1"/>
    <property type="molecule type" value="Genomic_DNA"/>
</dbReference>
<protein>
    <recommendedName>
        <fullName evidence="1">PDZ domain-containing protein</fullName>
    </recommendedName>
</protein>
<dbReference type="PROSITE" id="PS50106">
    <property type="entry name" value="PDZ"/>
    <property type="match status" value="2"/>
</dbReference>
<evidence type="ECO:0000313" key="2">
    <source>
        <dbReference type="EMBL" id="CAF3807288.1"/>
    </source>
</evidence>
<dbReference type="InterPro" id="IPR051342">
    <property type="entry name" value="PDZ_scaffold"/>
</dbReference>
<comment type="caution">
    <text evidence="3">The sequence shown here is derived from an EMBL/GenBank/DDBJ whole genome shotgun (WGS) entry which is preliminary data.</text>
</comment>
<proteinExistence type="predicted"/>
<sequence>SAIIIHDIYEGCATQRDGRLLVGDRILEVNSIDLRSATHEEAMQALRQTTSIIRMVILRREMINEEDKFDVITVDFIKKSGKGLGFSIIGRRHGFGVFISHIIEGGSAEKDGRLMSGDLILEVNGKDLRLAAYEQVAYTLKTLPHGRVYIKIGRLKVNAHDYVVSNEHKHRSCLSSTNQTNDR</sequence>
<feature type="domain" description="PDZ" evidence="1">
    <location>
        <begin position="1"/>
        <end position="61"/>
    </location>
</feature>
<feature type="non-terminal residue" evidence="3">
    <location>
        <position position="1"/>
    </location>
</feature>
<dbReference type="Pfam" id="PF00595">
    <property type="entry name" value="PDZ"/>
    <property type="match status" value="2"/>
</dbReference>
<dbReference type="SMART" id="SM00228">
    <property type="entry name" value="PDZ"/>
    <property type="match status" value="2"/>
</dbReference>
<evidence type="ECO:0000259" key="1">
    <source>
        <dbReference type="PROSITE" id="PS50106"/>
    </source>
</evidence>
<dbReference type="AlphaFoldDB" id="A0A8S2JPT8"/>
<evidence type="ECO:0000313" key="4">
    <source>
        <dbReference type="EMBL" id="CAF5188507.1"/>
    </source>
</evidence>
<accession>A0A8S2JPT8</accession>
<dbReference type="InterPro" id="IPR001478">
    <property type="entry name" value="PDZ"/>
</dbReference>
<name>A0A8S2JPT8_9BILA</name>
<dbReference type="PANTHER" id="PTHR19964:SF92">
    <property type="entry name" value="PATJ HOMOLOG"/>
    <property type="match status" value="1"/>
</dbReference>
<dbReference type="Gene3D" id="2.30.42.10">
    <property type="match status" value="2"/>
</dbReference>
<organism evidence="3 5">
    <name type="scientific">Rotaria magnacalcarata</name>
    <dbReference type="NCBI Taxonomy" id="392030"/>
    <lineage>
        <taxon>Eukaryota</taxon>
        <taxon>Metazoa</taxon>
        <taxon>Spiralia</taxon>
        <taxon>Gnathifera</taxon>
        <taxon>Rotifera</taxon>
        <taxon>Eurotatoria</taxon>
        <taxon>Bdelloidea</taxon>
        <taxon>Philodinida</taxon>
        <taxon>Philodinidae</taxon>
        <taxon>Rotaria</taxon>
    </lineage>
</organism>
<dbReference type="SUPFAM" id="SSF50156">
    <property type="entry name" value="PDZ domain-like"/>
    <property type="match status" value="2"/>
</dbReference>
<dbReference type="Proteomes" id="UP000676336">
    <property type="component" value="Unassembled WGS sequence"/>
</dbReference>
<dbReference type="EMBL" id="CAJOBH010000638">
    <property type="protein sequence ID" value="CAF3807288.1"/>
    <property type="molecule type" value="Genomic_DNA"/>
</dbReference>
<gene>
    <name evidence="2" type="ORF">BYL167_LOCUS3337</name>
    <name evidence="3" type="ORF">GIL414_LOCUS1982</name>
    <name evidence="4" type="ORF">SMN809_LOCUS71367</name>
</gene>
<dbReference type="PANTHER" id="PTHR19964">
    <property type="entry name" value="MULTIPLE PDZ DOMAIN PROTEIN"/>
    <property type="match status" value="1"/>
</dbReference>